<feature type="transmembrane region" description="Helical" evidence="6">
    <location>
        <begin position="413"/>
        <end position="436"/>
    </location>
</feature>
<gene>
    <name evidence="7" type="ordered locus">ROP_pKNR-00820</name>
</gene>
<protein>
    <submittedName>
        <fullName evidence="7">Hypothetical membrane protein</fullName>
    </submittedName>
</protein>
<dbReference type="HOGENOM" id="CLU_047954_0_0_11"/>
<feature type="transmembrane region" description="Helical" evidence="6">
    <location>
        <begin position="356"/>
        <end position="375"/>
    </location>
</feature>
<dbReference type="PANTHER" id="PTHR30250:SF11">
    <property type="entry name" value="O-ANTIGEN TRANSPORTER-RELATED"/>
    <property type="match status" value="1"/>
</dbReference>
<feature type="transmembrane region" description="Helical" evidence="6">
    <location>
        <begin position="276"/>
        <end position="297"/>
    </location>
</feature>
<dbReference type="AlphaFoldDB" id="C1BED4"/>
<dbReference type="GO" id="GO:0005886">
    <property type="term" value="C:plasma membrane"/>
    <property type="evidence" value="ECO:0007669"/>
    <property type="project" value="UniProtKB-SubCell"/>
</dbReference>
<feature type="transmembrane region" description="Helical" evidence="6">
    <location>
        <begin position="25"/>
        <end position="47"/>
    </location>
</feature>
<keyword evidence="3 6" id="KW-0812">Transmembrane</keyword>
<evidence type="ECO:0000256" key="5">
    <source>
        <dbReference type="ARBA" id="ARBA00023136"/>
    </source>
</evidence>
<feature type="transmembrane region" description="Helical" evidence="6">
    <location>
        <begin position="241"/>
        <end position="260"/>
    </location>
</feature>
<geneLocation type="plasmid" evidence="7 8">
    <name>pKNR</name>
</geneLocation>
<comment type="subcellular location">
    <subcellularLocation>
        <location evidence="1">Cell membrane</location>
        <topology evidence="1">Multi-pass membrane protein</topology>
    </subcellularLocation>
</comment>
<evidence type="ECO:0000313" key="8">
    <source>
        <dbReference type="Proteomes" id="UP000002212"/>
    </source>
</evidence>
<sequence length="458" mass="47839">MTAVRSDSKNHTDTSVWRSPSARSAVVSAAARVAILPLTGVTSIVLARTITGTYGVEAYAVFSLVVSLPLLLPVIDLGLGAAVTNAAAGLPSEAEKFVAILRASGKYLLGGCAIGLLVINLIGLLQLWPPILGVDQVLGMNWGVCLALSVFLMTMPASIGYAILIGLKRNPLAILLQGVAPILSGLVVIAASLQLNLQSIIAISTIGIPIASWLALAMAIASLRARGIRPNLRRPVQTRPALFGSAGPMLVIALAMPFAIQGGRLILSWRASLEDVAVYSAAMIAFLPVFSIAQVAGRSLWGEYAHDRANHHSSTRRFAIGLTTGAVIGLGGFAGLVVAGPFVSRLAVGNAVHVPWALYWLLGGVVLVQALHLASGMYLTDSRGLRFQALTTVLTVVFVTSCTVVLVGSAGTLAPAISLLIGLTLCQFVPCLLHAVSRLSVRERWLTYAGHSKSSART</sequence>
<feature type="transmembrane region" description="Helical" evidence="6">
    <location>
        <begin position="318"/>
        <end position="344"/>
    </location>
</feature>
<name>C1BED4_RHOOB</name>
<dbReference type="InterPro" id="IPR050833">
    <property type="entry name" value="Poly_Biosynth_Transport"/>
</dbReference>
<keyword evidence="5 6" id="KW-0472">Membrane</keyword>
<evidence type="ECO:0000256" key="3">
    <source>
        <dbReference type="ARBA" id="ARBA00022692"/>
    </source>
</evidence>
<evidence type="ECO:0000256" key="4">
    <source>
        <dbReference type="ARBA" id="ARBA00022989"/>
    </source>
</evidence>
<evidence type="ECO:0000256" key="1">
    <source>
        <dbReference type="ARBA" id="ARBA00004651"/>
    </source>
</evidence>
<dbReference type="PANTHER" id="PTHR30250">
    <property type="entry name" value="PST FAMILY PREDICTED COLANIC ACID TRANSPORTER"/>
    <property type="match status" value="1"/>
</dbReference>
<feature type="transmembrane region" description="Helical" evidence="6">
    <location>
        <begin position="199"/>
        <end position="220"/>
    </location>
</feature>
<keyword evidence="2" id="KW-1003">Cell membrane</keyword>
<evidence type="ECO:0000256" key="6">
    <source>
        <dbReference type="SAM" id="Phobius"/>
    </source>
</evidence>
<organism evidence="7 8">
    <name type="scientific">Rhodococcus opacus (strain B4)</name>
    <dbReference type="NCBI Taxonomy" id="632772"/>
    <lineage>
        <taxon>Bacteria</taxon>
        <taxon>Bacillati</taxon>
        <taxon>Actinomycetota</taxon>
        <taxon>Actinomycetes</taxon>
        <taxon>Mycobacteriales</taxon>
        <taxon>Nocardiaceae</taxon>
        <taxon>Rhodococcus</taxon>
    </lineage>
</organism>
<feature type="transmembrane region" description="Helical" evidence="6">
    <location>
        <begin position="172"/>
        <end position="193"/>
    </location>
</feature>
<dbReference type="Proteomes" id="UP000002212">
    <property type="component" value="Plasmid pKNR"/>
</dbReference>
<evidence type="ECO:0000313" key="7">
    <source>
        <dbReference type="EMBL" id="BAH56174.1"/>
    </source>
</evidence>
<keyword evidence="4 6" id="KW-1133">Transmembrane helix</keyword>
<proteinExistence type="predicted"/>
<accession>C1BED4</accession>
<feature type="transmembrane region" description="Helical" evidence="6">
    <location>
        <begin position="107"/>
        <end position="128"/>
    </location>
</feature>
<dbReference type="EMBL" id="AP011118">
    <property type="protein sequence ID" value="BAH56174.1"/>
    <property type="molecule type" value="Genomic_DNA"/>
</dbReference>
<dbReference type="KEGG" id="rop:ROP_pKNR-00820"/>
<dbReference type="PATRIC" id="fig|632772.20.peg.7655"/>
<keyword evidence="7" id="KW-0614">Plasmid</keyword>
<evidence type="ECO:0000256" key="2">
    <source>
        <dbReference type="ARBA" id="ARBA00022475"/>
    </source>
</evidence>
<reference evidence="7 8" key="1">
    <citation type="submission" date="2009-03" db="EMBL/GenBank/DDBJ databases">
        <title>Comparison of the complete genome sequences of Rhodococcus erythropolis PR4 and Rhodococcus opacus B4.</title>
        <authorList>
            <person name="Takarada H."/>
            <person name="Sekine M."/>
            <person name="Hosoyama A."/>
            <person name="Yamada R."/>
            <person name="Fujisawa T."/>
            <person name="Omata S."/>
            <person name="Shimizu A."/>
            <person name="Tsukatani N."/>
            <person name="Tanikawa S."/>
            <person name="Fujita N."/>
            <person name="Harayama S."/>
        </authorList>
    </citation>
    <scope>NUCLEOTIDE SEQUENCE [LARGE SCALE GENOMIC DNA]</scope>
    <source>
        <strain evidence="7 8">B4</strain>
        <plasmid evidence="7 8">pKNR</plasmid>
    </source>
</reference>
<feature type="transmembrane region" description="Helical" evidence="6">
    <location>
        <begin position="59"/>
        <end position="86"/>
    </location>
</feature>
<feature type="transmembrane region" description="Helical" evidence="6">
    <location>
        <begin position="387"/>
        <end position="407"/>
    </location>
</feature>
<feature type="transmembrane region" description="Helical" evidence="6">
    <location>
        <begin position="140"/>
        <end position="165"/>
    </location>
</feature>